<evidence type="ECO:0000313" key="3">
    <source>
        <dbReference type="Proteomes" id="UP001589738"/>
    </source>
</evidence>
<dbReference type="Pfam" id="PF03698">
    <property type="entry name" value="UPF0180"/>
    <property type="match status" value="1"/>
</dbReference>
<name>A0ABV6KRX6_9BACI</name>
<dbReference type="NCBIfam" id="NF002845">
    <property type="entry name" value="PRK03094.1"/>
    <property type="match status" value="1"/>
</dbReference>
<dbReference type="HAMAP" id="MF_00506">
    <property type="entry name" value="UPF0180"/>
    <property type="match status" value="1"/>
</dbReference>
<organism evidence="2 3">
    <name type="scientific">Robertmurraya beringensis</name>
    <dbReference type="NCBI Taxonomy" id="641660"/>
    <lineage>
        <taxon>Bacteria</taxon>
        <taxon>Bacillati</taxon>
        <taxon>Bacillota</taxon>
        <taxon>Bacilli</taxon>
        <taxon>Bacillales</taxon>
        <taxon>Bacillaceae</taxon>
        <taxon>Robertmurraya</taxon>
    </lineage>
</organism>
<dbReference type="EMBL" id="JBHLUU010000087">
    <property type="protein sequence ID" value="MFC0476076.1"/>
    <property type="molecule type" value="Genomic_DNA"/>
</dbReference>
<dbReference type="InterPro" id="IPR005370">
    <property type="entry name" value="UPF0180"/>
</dbReference>
<sequence length="81" mass="8722">MPRVGVEESLSNITSALREKGYDVIELKQESDVQGCECCVVTGIDSNVMGMSDTSIQGPVIEANGLSADEVCRQVEQRMGK</sequence>
<gene>
    <name evidence="2" type="ORF">ACFFHF_12605</name>
</gene>
<evidence type="ECO:0000313" key="2">
    <source>
        <dbReference type="EMBL" id="MFC0476076.1"/>
    </source>
</evidence>
<comment type="caution">
    <text evidence="2">The sequence shown here is derived from an EMBL/GenBank/DDBJ whole genome shotgun (WGS) entry which is preliminary data.</text>
</comment>
<evidence type="ECO:0000256" key="1">
    <source>
        <dbReference type="HAMAP-Rule" id="MF_00506"/>
    </source>
</evidence>
<comment type="similarity">
    <text evidence="1">Belongs to the UPF0180 family.</text>
</comment>
<keyword evidence="3" id="KW-1185">Reference proteome</keyword>
<protein>
    <recommendedName>
        <fullName evidence="1">UPF0180 protein ACFFHF_12605</fullName>
    </recommendedName>
</protein>
<proteinExistence type="inferred from homology"/>
<dbReference type="Proteomes" id="UP001589738">
    <property type="component" value="Unassembled WGS sequence"/>
</dbReference>
<reference evidence="2 3" key="1">
    <citation type="submission" date="2024-09" db="EMBL/GenBank/DDBJ databases">
        <authorList>
            <person name="Sun Q."/>
            <person name="Mori K."/>
        </authorList>
    </citation>
    <scope>NUCLEOTIDE SEQUENCE [LARGE SCALE GENOMIC DNA]</scope>
    <source>
        <strain evidence="2 3">CGMCC 1.9126</strain>
    </source>
</reference>
<accession>A0ABV6KRX6</accession>
<dbReference type="RefSeq" id="WP_160547893.1">
    <property type="nucleotide sequence ID" value="NZ_JBHLUU010000087.1"/>
</dbReference>